<accession>G5HCG0</accession>
<organism evidence="1 2">
    <name type="scientific">[Clostridium] citroniae WAL-17108</name>
    <dbReference type="NCBI Taxonomy" id="742733"/>
    <lineage>
        <taxon>Bacteria</taxon>
        <taxon>Bacillati</taxon>
        <taxon>Bacillota</taxon>
        <taxon>Clostridia</taxon>
        <taxon>Lachnospirales</taxon>
        <taxon>Lachnospiraceae</taxon>
        <taxon>Enterocloster</taxon>
    </lineage>
</organism>
<dbReference type="SUPFAM" id="SSF69279">
    <property type="entry name" value="Phage tail proteins"/>
    <property type="match status" value="1"/>
</dbReference>
<dbReference type="Proteomes" id="UP000003763">
    <property type="component" value="Unassembled WGS sequence"/>
</dbReference>
<dbReference type="RefSeq" id="WP_007858389.1">
    <property type="nucleotide sequence ID" value="NZ_JH376420.1"/>
</dbReference>
<protein>
    <recommendedName>
        <fullName evidence="3">Gp5/Type VI secretion system Vgr protein OB-fold domain-containing protein</fullName>
    </recommendedName>
</protein>
<evidence type="ECO:0008006" key="3">
    <source>
        <dbReference type="Google" id="ProtNLM"/>
    </source>
</evidence>
<name>G5HCG0_9FIRM</name>
<reference evidence="1 2" key="1">
    <citation type="submission" date="2011-08" db="EMBL/GenBank/DDBJ databases">
        <title>The Genome Sequence of Clostridium citroniae WAL-17108.</title>
        <authorList>
            <consortium name="The Broad Institute Genome Sequencing Platform"/>
            <person name="Earl A."/>
            <person name="Ward D."/>
            <person name="Feldgarden M."/>
            <person name="Gevers D."/>
            <person name="Finegold S.M."/>
            <person name="Summanen P.H."/>
            <person name="Molitoris D.R."/>
            <person name="Vaisanen M.L."/>
            <person name="Daigneault M."/>
            <person name="Allen-Vercoe E."/>
            <person name="Young S.K."/>
            <person name="Zeng Q."/>
            <person name="Gargeya S."/>
            <person name="Fitzgerald M."/>
            <person name="Haas B."/>
            <person name="Abouelleil A."/>
            <person name="Alvarado L."/>
            <person name="Arachchi H.M."/>
            <person name="Berlin A."/>
            <person name="Brown A."/>
            <person name="Chapman S.B."/>
            <person name="Chen Z."/>
            <person name="Dunbar C."/>
            <person name="Freedman E."/>
            <person name="Gearin G."/>
            <person name="Gellesch M."/>
            <person name="Goldberg J."/>
            <person name="Griggs A."/>
            <person name="Gujja S."/>
            <person name="Heiman D."/>
            <person name="Howarth C."/>
            <person name="Larson L."/>
            <person name="Lui A."/>
            <person name="MacDonald P.J.P."/>
            <person name="Montmayeur A."/>
            <person name="Murphy C."/>
            <person name="Neiman D."/>
            <person name="Pearson M."/>
            <person name="Priest M."/>
            <person name="Roberts A."/>
            <person name="Saif S."/>
            <person name="Shea T."/>
            <person name="Shenoy N."/>
            <person name="Sisk P."/>
            <person name="Stolte C."/>
            <person name="Sykes S."/>
            <person name="Wortman J."/>
            <person name="Nusbaum C."/>
            <person name="Birren B."/>
        </authorList>
    </citation>
    <scope>NUCLEOTIDE SEQUENCE [LARGE SCALE GENOMIC DNA]</scope>
    <source>
        <strain evidence="1 2">WAL-17108</strain>
    </source>
</reference>
<evidence type="ECO:0000313" key="2">
    <source>
        <dbReference type="Proteomes" id="UP000003763"/>
    </source>
</evidence>
<dbReference type="PATRIC" id="fig|742733.3.peg.279"/>
<proteinExistence type="predicted"/>
<dbReference type="Pfam" id="PF05954">
    <property type="entry name" value="Phage_GPD"/>
    <property type="match status" value="1"/>
</dbReference>
<dbReference type="Gene3D" id="2.30.110.50">
    <property type="match status" value="1"/>
</dbReference>
<comment type="caution">
    <text evidence="1">The sequence shown here is derived from an EMBL/GenBank/DDBJ whole genome shotgun (WGS) entry which is preliminary data.</text>
</comment>
<evidence type="ECO:0000313" key="1">
    <source>
        <dbReference type="EMBL" id="EHF01040.1"/>
    </source>
</evidence>
<dbReference type="eggNOG" id="COG3501">
    <property type="taxonomic scope" value="Bacteria"/>
</dbReference>
<dbReference type="Gene3D" id="3.55.50.10">
    <property type="entry name" value="Baseplate protein-like domains"/>
    <property type="match status" value="1"/>
</dbReference>
<dbReference type="AlphaFoldDB" id="G5HCG0"/>
<dbReference type="EMBL" id="ADLJ01000002">
    <property type="protein sequence ID" value="EHF01040.1"/>
    <property type="molecule type" value="Genomic_DNA"/>
</dbReference>
<sequence length="464" mass="51603">MAYDLSQLKLEGIEIKNIINCQISQIPGEHGELSLTGYVENDKFEEAQSLQPLRLYSLEESEENIFCGVLTAISQEARGQLLMLHIEAKGYTYLLDLQKKYRTFQDISKTYSEILHQILDEYEGADCIVAQETGAIGNLEIQYQETDWNFLKRIYSKLYIPLAGEIRIPAIRIYAGVPALNMNQQDYELTEMSLDFKLCSSLKEIGYELSESDVLDCLIKTDKTCGIFTSFYFCELFMVVAGVKAYMHQGVMQIELNLRKKEGIVAVPQFPMALVGLALEGSVLEVKGESVRMHFFIDDGYPVADVYWFTYSTPSASPDGSGWYYMPEIGDRLRVYFPTKYLKDALAISAVSSYKGTGEPDRMADPSSKYLRSASGQEMNMGGNGIYLASAGKAASLMIGTDGGIQVKGNVVEITADESIDINAETNIEFHSSTGAIYRCEQGGCMELDISGNLKISGSKLNID</sequence>
<gene>
    <name evidence="1" type="ORF">HMPREF9469_00272</name>
</gene>
<dbReference type="HOGENOM" id="CLU_030496_2_0_9"/>